<feature type="transmembrane region" description="Helical" evidence="1">
    <location>
        <begin position="92"/>
        <end position="114"/>
    </location>
</feature>
<organism evidence="3 4">
    <name type="scientific">Pseudothioclava arenosa</name>
    <dbReference type="NCBI Taxonomy" id="1795308"/>
    <lineage>
        <taxon>Bacteria</taxon>
        <taxon>Pseudomonadati</taxon>
        <taxon>Pseudomonadota</taxon>
        <taxon>Alphaproteobacteria</taxon>
        <taxon>Rhodobacterales</taxon>
        <taxon>Paracoccaceae</taxon>
        <taxon>Pseudothioclava</taxon>
    </lineage>
</organism>
<feature type="transmembrane region" description="Helical" evidence="1">
    <location>
        <begin position="53"/>
        <end position="72"/>
    </location>
</feature>
<dbReference type="Pfam" id="PF01478">
    <property type="entry name" value="Peptidase_A24"/>
    <property type="match status" value="1"/>
</dbReference>
<keyword evidence="1" id="KW-0812">Transmembrane</keyword>
<name>A0A2A4CPH6_9RHOB</name>
<dbReference type="AlphaFoldDB" id="A0A2A4CPH6"/>
<dbReference type="InterPro" id="IPR000045">
    <property type="entry name" value="Prepilin_IV_endopep_pep"/>
</dbReference>
<dbReference type="RefSeq" id="WP_096434013.1">
    <property type="nucleotide sequence ID" value="NZ_NTJD01000008.1"/>
</dbReference>
<dbReference type="GO" id="GO:0016020">
    <property type="term" value="C:membrane"/>
    <property type="evidence" value="ECO:0007669"/>
    <property type="project" value="InterPro"/>
</dbReference>
<feature type="transmembrane region" description="Helical" evidence="1">
    <location>
        <begin position="6"/>
        <end position="27"/>
    </location>
</feature>
<feature type="domain" description="Prepilin type IV endopeptidase peptidase" evidence="2">
    <location>
        <begin position="13"/>
        <end position="111"/>
    </location>
</feature>
<evidence type="ECO:0000313" key="3">
    <source>
        <dbReference type="EMBL" id="PCD76026.1"/>
    </source>
</evidence>
<dbReference type="EMBL" id="NTJD01000008">
    <property type="protein sequence ID" value="PCD76026.1"/>
    <property type="molecule type" value="Genomic_DNA"/>
</dbReference>
<reference evidence="3 4" key="1">
    <citation type="submission" date="2017-09" db="EMBL/GenBank/DDBJ databases">
        <title>A multilocus sequence analysis scheme for characterization of bacteria in the genus Thioclava.</title>
        <authorList>
            <person name="Liu Y."/>
            <person name="Shao Z."/>
        </authorList>
    </citation>
    <scope>NUCLEOTIDE SEQUENCE [LARGE SCALE GENOMIC DNA]</scope>
    <source>
        <strain evidence="3 4">CAU 1312</strain>
    </source>
</reference>
<keyword evidence="4" id="KW-1185">Reference proteome</keyword>
<dbReference type="Proteomes" id="UP000243507">
    <property type="component" value="Unassembled WGS sequence"/>
</dbReference>
<gene>
    <name evidence="3" type="ORF">CLN94_11090</name>
</gene>
<proteinExistence type="predicted"/>
<dbReference type="GO" id="GO:0004190">
    <property type="term" value="F:aspartic-type endopeptidase activity"/>
    <property type="evidence" value="ECO:0007669"/>
    <property type="project" value="InterPro"/>
</dbReference>
<sequence>MSALHIAVMLGAVFYLLRIAVVDFRTLRISNRDNLIMVGLALAALALRGPDSLGGDLIAGGALFLLGLLFWLRGAMGAGDAKLFPSLGVLVGWQGLSAFAILLLAASILLLAAIKLGPRLLPKGNVSARLSELRAKGTAPYGVPLALAGAGTIAGRLLTGYPGLVY</sequence>
<accession>A0A2A4CPH6</accession>
<evidence type="ECO:0000256" key="1">
    <source>
        <dbReference type="SAM" id="Phobius"/>
    </source>
</evidence>
<dbReference type="Gene3D" id="1.20.120.1220">
    <property type="match status" value="1"/>
</dbReference>
<keyword evidence="1" id="KW-0472">Membrane</keyword>
<evidence type="ECO:0000313" key="4">
    <source>
        <dbReference type="Proteomes" id="UP000243507"/>
    </source>
</evidence>
<keyword evidence="1" id="KW-1133">Transmembrane helix</keyword>
<evidence type="ECO:0000259" key="2">
    <source>
        <dbReference type="Pfam" id="PF01478"/>
    </source>
</evidence>
<dbReference type="OrthoDB" id="8277765at2"/>
<protein>
    <recommendedName>
        <fullName evidence="2">Prepilin type IV endopeptidase peptidase domain-containing protein</fullName>
    </recommendedName>
</protein>
<comment type="caution">
    <text evidence="3">The sequence shown here is derived from an EMBL/GenBank/DDBJ whole genome shotgun (WGS) entry which is preliminary data.</text>
</comment>